<organism evidence="3 4">
    <name type="scientific">Vibrio parahaemolyticus</name>
    <dbReference type="NCBI Taxonomy" id="670"/>
    <lineage>
        <taxon>Bacteria</taxon>
        <taxon>Pseudomonadati</taxon>
        <taxon>Pseudomonadota</taxon>
        <taxon>Gammaproteobacteria</taxon>
        <taxon>Vibrionales</taxon>
        <taxon>Vibrionaceae</taxon>
        <taxon>Vibrio</taxon>
    </lineage>
</organism>
<dbReference type="Pfam" id="PF00682">
    <property type="entry name" value="HMGL-like"/>
    <property type="match status" value="1"/>
</dbReference>
<reference evidence="3 4" key="1">
    <citation type="submission" date="2020-04" db="EMBL/GenBank/DDBJ databases">
        <title>Whole-genome sequencing of Vibrio spp. from China reveals different genetic environments of blaCTX-M-14 among diverse lineages.</title>
        <authorList>
            <person name="Zheng Z."/>
            <person name="Ye L."/>
            <person name="Chen S."/>
        </authorList>
    </citation>
    <scope>NUCLEOTIDE SEQUENCE [LARGE SCALE GENOMIC DNA]</scope>
    <source>
        <strain evidence="3 4">Vb0574</strain>
    </source>
</reference>
<name>A0A7Y0X8E0_VIBPH</name>
<dbReference type="InterPro" id="IPR050073">
    <property type="entry name" value="2-IPM_HCS-like"/>
</dbReference>
<accession>A0A7Y0X8E0</accession>
<evidence type="ECO:0000259" key="2">
    <source>
        <dbReference type="PROSITE" id="PS50991"/>
    </source>
</evidence>
<feature type="non-terminal residue" evidence="3">
    <location>
        <position position="1"/>
    </location>
</feature>
<keyword evidence="3" id="KW-0670">Pyruvate</keyword>
<dbReference type="PANTHER" id="PTHR10277:SF9">
    <property type="entry name" value="2-ISOPROPYLMALATE SYNTHASE 1, CHLOROPLASTIC-RELATED"/>
    <property type="match status" value="1"/>
</dbReference>
<dbReference type="PROSITE" id="PS50991">
    <property type="entry name" value="PYR_CT"/>
    <property type="match status" value="1"/>
</dbReference>
<dbReference type="EMBL" id="JABCLD010002071">
    <property type="protein sequence ID" value="NMU28985.1"/>
    <property type="molecule type" value="Genomic_DNA"/>
</dbReference>
<keyword evidence="1" id="KW-0464">Manganese</keyword>
<evidence type="ECO:0000313" key="4">
    <source>
        <dbReference type="Proteomes" id="UP000555836"/>
    </source>
</evidence>
<feature type="domain" description="Pyruvate carboxyltransferase" evidence="2">
    <location>
        <begin position="1"/>
        <end position="114"/>
    </location>
</feature>
<evidence type="ECO:0000256" key="1">
    <source>
        <dbReference type="ARBA" id="ARBA00023211"/>
    </source>
</evidence>
<keyword evidence="3" id="KW-0808">Transferase</keyword>
<dbReference type="GO" id="GO:0003852">
    <property type="term" value="F:2-isopropylmalate synthase activity"/>
    <property type="evidence" value="ECO:0007669"/>
    <property type="project" value="TreeGrafter"/>
</dbReference>
<gene>
    <name evidence="3" type="ORF">HKB21_25575</name>
</gene>
<dbReference type="Proteomes" id="UP000555836">
    <property type="component" value="Unassembled WGS sequence"/>
</dbReference>
<dbReference type="AlphaFoldDB" id="A0A7Y0X8E0"/>
<proteinExistence type="predicted"/>
<comment type="caution">
    <text evidence="3">The sequence shown here is derived from an EMBL/GenBank/DDBJ whole genome shotgun (WGS) entry which is preliminary data.</text>
</comment>
<evidence type="ECO:0000313" key="3">
    <source>
        <dbReference type="EMBL" id="NMU28985.1"/>
    </source>
</evidence>
<dbReference type="GO" id="GO:0009098">
    <property type="term" value="P:L-leucine biosynthetic process"/>
    <property type="evidence" value="ECO:0007669"/>
    <property type="project" value="TreeGrafter"/>
</dbReference>
<dbReference type="PANTHER" id="PTHR10277">
    <property type="entry name" value="HOMOCITRATE SYNTHASE-RELATED"/>
    <property type="match status" value="1"/>
</dbReference>
<protein>
    <submittedName>
        <fullName evidence="3">Pyruvate carboxyltransferase</fullName>
    </submittedName>
</protein>
<dbReference type="InterPro" id="IPR000891">
    <property type="entry name" value="PYR_CT"/>
</dbReference>
<dbReference type="Gene3D" id="3.20.20.70">
    <property type="entry name" value="Aldolase class I"/>
    <property type="match status" value="1"/>
</dbReference>
<feature type="non-terminal residue" evidence="3">
    <location>
        <position position="114"/>
    </location>
</feature>
<dbReference type="InterPro" id="IPR013785">
    <property type="entry name" value="Aldolase_TIM"/>
</dbReference>
<sequence length="114" mass="12207">QCESMIKAFKEMGYIVGLNLMQAGGKPSEVIAEKVQTVAKANPDVIYFADSLGNMDSAEVTRIAEIVKQNWDGDIGIHTHNNMGQAMSNTMTARSNGVTWLDVTVTGMGRGAGN</sequence>
<dbReference type="SUPFAM" id="SSF51569">
    <property type="entry name" value="Aldolase"/>
    <property type="match status" value="1"/>
</dbReference>